<comment type="catalytic activity">
    <reaction evidence="4">
        <text>N-terminal L-aspartyl-[protein] + L-leucyl-tRNA(Leu) = N-terminal L-leucyl-L-aspartyl-[protein] + tRNA(Leu) + H(+)</text>
        <dbReference type="Rhea" id="RHEA:50420"/>
        <dbReference type="Rhea" id="RHEA-COMP:9613"/>
        <dbReference type="Rhea" id="RHEA-COMP:9622"/>
        <dbReference type="Rhea" id="RHEA-COMP:12669"/>
        <dbReference type="Rhea" id="RHEA-COMP:12674"/>
        <dbReference type="ChEBI" id="CHEBI:15378"/>
        <dbReference type="ChEBI" id="CHEBI:64720"/>
        <dbReference type="ChEBI" id="CHEBI:78442"/>
        <dbReference type="ChEBI" id="CHEBI:78494"/>
        <dbReference type="ChEBI" id="CHEBI:133042"/>
        <dbReference type="EC" id="2.3.2.29"/>
    </reaction>
</comment>
<dbReference type="GO" id="GO:0071596">
    <property type="term" value="P:ubiquitin-dependent protein catabolic process via the N-end rule pathway"/>
    <property type="evidence" value="ECO:0007669"/>
    <property type="project" value="InterPro"/>
</dbReference>
<dbReference type="HAMAP" id="MF_00689">
    <property type="entry name" value="Bpt"/>
    <property type="match status" value="1"/>
</dbReference>
<dbReference type="PANTHER" id="PTHR21367">
    <property type="entry name" value="ARGININE-TRNA-PROTEIN TRANSFERASE 1"/>
    <property type="match status" value="1"/>
</dbReference>
<reference evidence="10" key="3">
    <citation type="submission" date="2014-09" db="EMBL/GenBank/DDBJ databases">
        <authorList>
            <person name="Illeghems K.G."/>
        </authorList>
    </citation>
    <scope>NUCLEOTIDE SEQUENCE [LARGE SCALE GENOMIC DNA]</scope>
    <source>
        <strain evidence="10">108B</strain>
    </source>
</reference>
<sequence>MVSSLRHPQFFYTTAPQPCPYLPGQMERKVIADLNVPAADALHSRLSRVGFRRSHTLAYAPVCATCAACIPIRLPVARFTPDRTQKRTLRRNADLTATCTAPKATEEQYDLFTRYQSARHAEGDMADMNAEEYRGMIEDTTVQTMVVEFRDTTHQLLAVSLVDQLEDGLSAVYSFYEPAAPHRSLGSFAILALIRETERLGLPYLYLGYWVQKSRKMSYKSRYHPAEILSQGTWHTLDPDNPPPEERREPE</sequence>
<dbReference type="GO" id="GO:0008914">
    <property type="term" value="F:leucyl-tRNA--protein transferase activity"/>
    <property type="evidence" value="ECO:0007669"/>
    <property type="project" value="UniProtKB-UniRule"/>
</dbReference>
<dbReference type="InterPro" id="IPR016181">
    <property type="entry name" value="Acyl_CoA_acyltransferase"/>
</dbReference>
<dbReference type="KEGG" id="asz:ASN_663"/>
<evidence type="ECO:0000313" key="9">
    <source>
        <dbReference type="EMBL" id="OUL66400.1"/>
    </source>
</evidence>
<evidence type="ECO:0000259" key="6">
    <source>
        <dbReference type="Pfam" id="PF04376"/>
    </source>
</evidence>
<gene>
    <name evidence="8" type="primary">ate</name>
    <name evidence="4" type="synonym">bpt</name>
    <name evidence="8" type="ORF">ASN_663</name>
    <name evidence="9" type="ORF">HK16_10160</name>
</gene>
<evidence type="ECO:0000313" key="11">
    <source>
        <dbReference type="Proteomes" id="UP000195072"/>
    </source>
</evidence>
<comment type="similarity">
    <text evidence="4">Belongs to the R-transferase family. Bpt subfamily.</text>
</comment>
<dbReference type="PANTHER" id="PTHR21367:SF1">
    <property type="entry name" value="ARGINYL-TRNA--PROTEIN TRANSFERASE 1"/>
    <property type="match status" value="1"/>
</dbReference>
<evidence type="ECO:0000259" key="7">
    <source>
        <dbReference type="Pfam" id="PF04377"/>
    </source>
</evidence>
<reference evidence="9 11" key="1">
    <citation type="submission" date="2014-06" db="EMBL/GenBank/DDBJ databases">
        <authorList>
            <person name="Ju J."/>
            <person name="Zhang J."/>
        </authorList>
    </citation>
    <scope>NUCLEOTIDE SEQUENCE [LARGE SCALE GENOMIC DNA]</scope>
    <source>
        <strain evidence="9">DmL_050</strain>
    </source>
</reference>
<evidence type="ECO:0000256" key="1">
    <source>
        <dbReference type="ARBA" id="ARBA00022490"/>
    </source>
</evidence>
<dbReference type="GO" id="GO:0005737">
    <property type="term" value="C:cytoplasm"/>
    <property type="evidence" value="ECO:0007669"/>
    <property type="project" value="UniProtKB-SubCell"/>
</dbReference>
<evidence type="ECO:0000256" key="4">
    <source>
        <dbReference type="HAMAP-Rule" id="MF_00689"/>
    </source>
</evidence>
<dbReference type="Pfam" id="PF04376">
    <property type="entry name" value="ATE_N"/>
    <property type="match status" value="1"/>
</dbReference>
<dbReference type="AlphaFoldDB" id="A0A0U5ERA1"/>
<comment type="function">
    <text evidence="4">Functions in the N-end rule pathway of protein degradation where it conjugates Leu from its aminoacyl-tRNA to the N-termini of proteins containing an N-terminal aspartate or glutamate.</text>
</comment>
<dbReference type="Proteomes" id="UP000195072">
    <property type="component" value="Unassembled WGS sequence"/>
</dbReference>
<dbReference type="RefSeq" id="WP_006558735.1">
    <property type="nucleotide sequence ID" value="NZ_JAIMFP010000001.1"/>
</dbReference>
<dbReference type="PATRIC" id="fig|446692.3.peg.630"/>
<evidence type="ECO:0000256" key="2">
    <source>
        <dbReference type="ARBA" id="ARBA00022679"/>
    </source>
</evidence>
<dbReference type="EMBL" id="LN606600">
    <property type="protein sequence ID" value="CEF40075.1"/>
    <property type="molecule type" value="Genomic_DNA"/>
</dbReference>
<name>A0A0U5ERA1_9PROT</name>
<keyword evidence="10" id="KW-1185">Reference proteome</keyword>
<dbReference type="GO" id="GO:0004057">
    <property type="term" value="F:arginyl-tRNA--protein transferase activity"/>
    <property type="evidence" value="ECO:0007669"/>
    <property type="project" value="InterPro"/>
</dbReference>
<keyword evidence="1 4" id="KW-0963">Cytoplasm</keyword>
<feature type="domain" description="N-end rule aminoacyl transferase C-terminal" evidence="7">
    <location>
        <begin position="107"/>
        <end position="229"/>
    </location>
</feature>
<dbReference type="SUPFAM" id="SSF55729">
    <property type="entry name" value="Acyl-CoA N-acyltransferases (Nat)"/>
    <property type="match status" value="1"/>
</dbReference>
<comment type="subcellular location">
    <subcellularLocation>
        <location evidence="4">Cytoplasm</location>
    </subcellularLocation>
</comment>
<feature type="region of interest" description="Disordered" evidence="5">
    <location>
        <begin position="232"/>
        <end position="251"/>
    </location>
</feature>
<dbReference type="InterPro" id="IPR030700">
    <property type="entry name" value="N-end_Aminoacyl_Trfase"/>
</dbReference>
<dbReference type="NCBIfam" id="NF002341">
    <property type="entry name" value="PRK01305.1-1"/>
    <property type="match status" value="1"/>
</dbReference>
<dbReference type="InterPro" id="IPR017138">
    <property type="entry name" value="Asp_Glu_LeuTrfase"/>
</dbReference>
<dbReference type="EC" id="2.3.2.29" evidence="4"/>
<dbReference type="InterPro" id="IPR007471">
    <property type="entry name" value="N-end_Aminoacyl_Trfase_N"/>
</dbReference>
<dbReference type="PIRSF" id="PIRSF037208">
    <property type="entry name" value="ATE_pro_prd"/>
    <property type="match status" value="1"/>
</dbReference>
<organism evidence="8 10">
    <name type="scientific">Acetobacter senegalensis</name>
    <dbReference type="NCBI Taxonomy" id="446692"/>
    <lineage>
        <taxon>Bacteria</taxon>
        <taxon>Pseudomonadati</taxon>
        <taxon>Pseudomonadota</taxon>
        <taxon>Alphaproteobacteria</taxon>
        <taxon>Acetobacterales</taxon>
        <taxon>Acetobacteraceae</taxon>
        <taxon>Acetobacter</taxon>
    </lineage>
</organism>
<evidence type="ECO:0000256" key="3">
    <source>
        <dbReference type="ARBA" id="ARBA00023315"/>
    </source>
</evidence>
<dbReference type="GeneID" id="34781838"/>
<dbReference type="InterPro" id="IPR007472">
    <property type="entry name" value="N-end_Aminoacyl_Trfase_C"/>
</dbReference>
<dbReference type="EMBL" id="JOOZ01000033">
    <property type="protein sequence ID" value="OUL66400.1"/>
    <property type="molecule type" value="Genomic_DNA"/>
</dbReference>
<evidence type="ECO:0000256" key="5">
    <source>
        <dbReference type="SAM" id="MobiDB-lite"/>
    </source>
</evidence>
<dbReference type="NCBIfam" id="NF002346">
    <property type="entry name" value="PRK01305.2-3"/>
    <property type="match status" value="1"/>
</dbReference>
<dbReference type="NCBIfam" id="NF002342">
    <property type="entry name" value="PRK01305.1-3"/>
    <property type="match status" value="1"/>
</dbReference>
<dbReference type="Pfam" id="PF04377">
    <property type="entry name" value="ATE_C"/>
    <property type="match status" value="1"/>
</dbReference>
<proteinExistence type="inferred from homology"/>
<evidence type="ECO:0000313" key="8">
    <source>
        <dbReference type="EMBL" id="CEF40075.1"/>
    </source>
</evidence>
<accession>A0A0U5ERA1</accession>
<feature type="domain" description="N-end aminoacyl transferase N-terminal" evidence="6">
    <location>
        <begin position="17"/>
        <end position="87"/>
    </location>
</feature>
<keyword evidence="3 4" id="KW-0012">Acyltransferase</keyword>
<dbReference type="NCBIfam" id="NF002343">
    <property type="entry name" value="PRK01305.1-4"/>
    <property type="match status" value="1"/>
</dbReference>
<evidence type="ECO:0000313" key="10">
    <source>
        <dbReference type="Proteomes" id="UP000056109"/>
    </source>
</evidence>
<dbReference type="Proteomes" id="UP000056109">
    <property type="component" value="Chromosome I"/>
</dbReference>
<protein>
    <recommendedName>
        <fullName evidence="4">Aspartate/glutamate leucyltransferase</fullName>
        <ecNumber evidence="4">2.3.2.29</ecNumber>
    </recommendedName>
</protein>
<reference evidence="8" key="2">
    <citation type="submission" date="2014-09" db="EMBL/GenBank/DDBJ databases">
        <authorList>
            <person name="Magalhaes I.L.F."/>
            <person name="Oliveira U."/>
            <person name="Santos F.R."/>
            <person name="Vidigal T.H.D.A."/>
            <person name="Brescovit A.D."/>
            <person name="Santos A.J."/>
        </authorList>
    </citation>
    <scope>NUCLEOTIDE SEQUENCE</scope>
    <source>
        <strain evidence="8">108B</strain>
    </source>
</reference>
<comment type="catalytic activity">
    <reaction evidence="4">
        <text>N-terminal L-glutamyl-[protein] + L-leucyl-tRNA(Leu) = N-terminal L-leucyl-L-glutamyl-[protein] + tRNA(Leu) + H(+)</text>
        <dbReference type="Rhea" id="RHEA:50412"/>
        <dbReference type="Rhea" id="RHEA-COMP:9613"/>
        <dbReference type="Rhea" id="RHEA-COMP:9622"/>
        <dbReference type="Rhea" id="RHEA-COMP:12664"/>
        <dbReference type="Rhea" id="RHEA-COMP:12668"/>
        <dbReference type="ChEBI" id="CHEBI:15378"/>
        <dbReference type="ChEBI" id="CHEBI:64721"/>
        <dbReference type="ChEBI" id="CHEBI:78442"/>
        <dbReference type="ChEBI" id="CHEBI:78494"/>
        <dbReference type="ChEBI" id="CHEBI:133041"/>
        <dbReference type="EC" id="2.3.2.29"/>
    </reaction>
</comment>
<keyword evidence="2 4" id="KW-0808">Transferase</keyword>